<evidence type="ECO:0000313" key="3">
    <source>
        <dbReference type="Proteomes" id="UP000026915"/>
    </source>
</evidence>
<dbReference type="InterPro" id="IPR013885">
    <property type="entry name" value="DUF1764_euk"/>
</dbReference>
<gene>
    <name evidence="2" type="ORF">TCM_037263</name>
</gene>
<dbReference type="EMBL" id="CM001887">
    <property type="protein sequence ID" value="EOY29862.1"/>
    <property type="molecule type" value="Genomic_DNA"/>
</dbReference>
<dbReference type="HOGENOM" id="CLU_103523_2_1_1"/>
<feature type="region of interest" description="Disordered" evidence="1">
    <location>
        <begin position="73"/>
        <end position="169"/>
    </location>
</feature>
<dbReference type="AlphaFoldDB" id="A0A061GL22"/>
<dbReference type="InParanoid" id="A0A061GL22"/>
<name>A0A061GL22_THECC</name>
<evidence type="ECO:0000256" key="1">
    <source>
        <dbReference type="SAM" id="MobiDB-lite"/>
    </source>
</evidence>
<dbReference type="PANTHER" id="PTHR34066:SF1">
    <property type="entry name" value="DUF1764 FAMILY PROTEIN"/>
    <property type="match status" value="1"/>
</dbReference>
<organism evidence="2 3">
    <name type="scientific">Theobroma cacao</name>
    <name type="common">Cacao</name>
    <name type="synonym">Cocoa</name>
    <dbReference type="NCBI Taxonomy" id="3641"/>
    <lineage>
        <taxon>Eukaryota</taxon>
        <taxon>Viridiplantae</taxon>
        <taxon>Streptophyta</taxon>
        <taxon>Embryophyta</taxon>
        <taxon>Tracheophyta</taxon>
        <taxon>Spermatophyta</taxon>
        <taxon>Magnoliopsida</taxon>
        <taxon>eudicotyledons</taxon>
        <taxon>Gunneridae</taxon>
        <taxon>Pentapetalae</taxon>
        <taxon>rosids</taxon>
        <taxon>malvids</taxon>
        <taxon>Malvales</taxon>
        <taxon>Malvaceae</taxon>
        <taxon>Byttnerioideae</taxon>
        <taxon>Theobroma</taxon>
    </lineage>
</organism>
<evidence type="ECO:0008006" key="4">
    <source>
        <dbReference type="Google" id="ProtNLM"/>
    </source>
</evidence>
<dbReference type="PANTHER" id="PTHR34066">
    <property type="entry name" value="GROWTH FACTOR 2"/>
    <property type="match status" value="1"/>
</dbReference>
<proteinExistence type="predicted"/>
<sequence>MSSKAAQRVEKASVQNKLRNSSPSVLGFFDKRYFSVSHYCSFSSPSALLFNRDDTHLLVFFWVYCEIQLMPKKSSSKTPSKKAEKEEVEEPVLGQKKSSSTPKKAGNEIDEIFAGKKRKKPEQKKADKPNGDEISKPKPLMKKKNKKSEETKEEGSQEPSSRPRKRTADGFAIYTEEELGINKSDVGSTPLCPFDCDCCF</sequence>
<dbReference type="Proteomes" id="UP000026915">
    <property type="component" value="Chromosome 9"/>
</dbReference>
<dbReference type="FunCoup" id="A0A061GL22">
    <property type="interactions" value="51"/>
</dbReference>
<dbReference type="Pfam" id="PF08576">
    <property type="entry name" value="DUF1764"/>
    <property type="match status" value="1"/>
</dbReference>
<reference evidence="2 3" key="1">
    <citation type="journal article" date="2013" name="Genome Biol.">
        <title>The genome sequence of the most widely cultivated cacao type and its use to identify candidate genes regulating pod color.</title>
        <authorList>
            <person name="Motamayor J.C."/>
            <person name="Mockaitis K."/>
            <person name="Schmutz J."/>
            <person name="Haiminen N."/>
            <person name="Iii D.L."/>
            <person name="Cornejo O."/>
            <person name="Findley S.D."/>
            <person name="Zheng P."/>
            <person name="Utro F."/>
            <person name="Royaert S."/>
            <person name="Saski C."/>
            <person name="Jenkins J."/>
            <person name="Podicheti R."/>
            <person name="Zhao M."/>
            <person name="Scheffler B.E."/>
            <person name="Stack J.C."/>
            <person name="Feltus F.A."/>
            <person name="Mustiga G.M."/>
            <person name="Amores F."/>
            <person name="Phillips W."/>
            <person name="Marelli J.P."/>
            <person name="May G.D."/>
            <person name="Shapiro H."/>
            <person name="Ma J."/>
            <person name="Bustamante C.D."/>
            <person name="Schnell R.J."/>
            <person name="Main D."/>
            <person name="Gilbert D."/>
            <person name="Parida L."/>
            <person name="Kuhn D.N."/>
        </authorList>
    </citation>
    <scope>NUCLEOTIDE SEQUENCE [LARGE SCALE GENOMIC DNA]</scope>
    <source>
        <strain evidence="3">cv. Matina 1-6</strain>
    </source>
</reference>
<protein>
    <recommendedName>
        <fullName evidence="4">DUF1764 domain-containing protein</fullName>
    </recommendedName>
</protein>
<dbReference type="eggNOG" id="ENOG502S9GU">
    <property type="taxonomic scope" value="Eukaryota"/>
</dbReference>
<dbReference type="OMA" id="DGFNSNP"/>
<feature type="compositionally biased region" description="Basic and acidic residues" evidence="1">
    <location>
        <begin position="123"/>
        <end position="136"/>
    </location>
</feature>
<accession>A0A061GL22</accession>
<evidence type="ECO:0000313" key="2">
    <source>
        <dbReference type="EMBL" id="EOY29862.1"/>
    </source>
</evidence>
<keyword evidence="3" id="KW-1185">Reference proteome</keyword>
<dbReference type="STRING" id="3641.A0A061GL22"/>
<dbReference type="Gramene" id="EOY29862">
    <property type="protein sequence ID" value="EOY29862"/>
    <property type="gene ID" value="TCM_037263"/>
</dbReference>